<evidence type="ECO:0000256" key="5">
    <source>
        <dbReference type="ARBA" id="ARBA00022801"/>
    </source>
</evidence>
<dbReference type="Gene3D" id="3.40.50.1820">
    <property type="entry name" value="alpha/beta hydrolase"/>
    <property type="match status" value="1"/>
</dbReference>
<dbReference type="EC" id="3.1.2.22" evidence="2"/>
<keyword evidence="5" id="KW-0378">Hydrolase</keyword>
<evidence type="ECO:0000259" key="11">
    <source>
        <dbReference type="Pfam" id="PF02230"/>
    </source>
</evidence>
<evidence type="ECO:0000313" key="13">
    <source>
        <dbReference type="Proteomes" id="UP000886653"/>
    </source>
</evidence>
<keyword evidence="10" id="KW-0472">Membrane</keyword>
<dbReference type="InterPro" id="IPR003140">
    <property type="entry name" value="PLipase/COase/thioEstase"/>
</dbReference>
<comment type="caution">
    <text evidence="12">The sequence shown here is derived from an EMBL/GenBank/DDBJ whole genome shotgun (WGS) entry which is preliminary data.</text>
</comment>
<evidence type="ECO:0000256" key="10">
    <source>
        <dbReference type="SAM" id="Phobius"/>
    </source>
</evidence>
<dbReference type="GO" id="GO:0006631">
    <property type="term" value="P:fatty acid metabolic process"/>
    <property type="evidence" value="ECO:0007669"/>
    <property type="project" value="UniProtKB-KW"/>
</dbReference>
<comment type="catalytic activity">
    <reaction evidence="9">
        <text>S-hexadecanoyl-L-cysteinyl-[protein] + H2O = L-cysteinyl-[protein] + hexadecanoate + H(+)</text>
        <dbReference type="Rhea" id="RHEA:19233"/>
        <dbReference type="Rhea" id="RHEA-COMP:10131"/>
        <dbReference type="Rhea" id="RHEA-COMP:11032"/>
        <dbReference type="ChEBI" id="CHEBI:7896"/>
        <dbReference type="ChEBI" id="CHEBI:15377"/>
        <dbReference type="ChEBI" id="CHEBI:15378"/>
        <dbReference type="ChEBI" id="CHEBI:29950"/>
        <dbReference type="ChEBI" id="CHEBI:74151"/>
        <dbReference type="EC" id="3.1.2.22"/>
    </reaction>
</comment>
<evidence type="ECO:0000256" key="3">
    <source>
        <dbReference type="ARBA" id="ARBA00014923"/>
    </source>
</evidence>
<sequence>MGCSCQLIGASPLLEQGCCSCVLPAFHRLPDLPHYRLHFLQIFGLLFTIIVVYLAVHFSDLHYFKKNLSSSSHGFIPPAAFPTQIPTGGLGLIAPAKESLEPLLYRRNWTSSNDGISPLDYDVIEPLSPGVGKGKGWTVVFIHGLGALNASHGWQWRDFLLSKHSISNTQSQIGKLDGLRFIFPKAPIRPITVFDGSENHGSRPGWFDVKDWRDLNFLEDEEGLRESCIGIAMILSEQIRLGLMKMEWTIIAGFSQGAVMALILTLVLARGPSATLMLSAYLPLPFRLPMLNAVDEKAYNETSLYWLHGVQDEVLTYNSAKGGFKLLEMLFGQKFKRMKFKSFPNLTHSFNIEEVLVVTNWIELMVDRKSEGEFDQEFDQVLVPENELDDFRGNKY</sequence>
<dbReference type="InterPro" id="IPR050565">
    <property type="entry name" value="LYPA1-2/EST-like"/>
</dbReference>
<keyword evidence="13" id="KW-1185">Reference proteome</keyword>
<dbReference type="GO" id="GO:0052689">
    <property type="term" value="F:carboxylic ester hydrolase activity"/>
    <property type="evidence" value="ECO:0007669"/>
    <property type="project" value="UniProtKB-KW"/>
</dbReference>
<name>A0A9P6T5R7_9BASI</name>
<comment type="similarity">
    <text evidence="1">Belongs to the AB hydrolase superfamily. AB hydrolase 2 family.</text>
</comment>
<dbReference type="SUPFAM" id="SSF53474">
    <property type="entry name" value="alpha/beta-Hydrolases"/>
    <property type="match status" value="1"/>
</dbReference>
<dbReference type="EMBL" id="MU167468">
    <property type="protein sequence ID" value="KAG0140182.1"/>
    <property type="molecule type" value="Genomic_DNA"/>
</dbReference>
<dbReference type="PANTHER" id="PTHR10655">
    <property type="entry name" value="LYSOPHOSPHOLIPASE-RELATED"/>
    <property type="match status" value="1"/>
</dbReference>
<evidence type="ECO:0000256" key="2">
    <source>
        <dbReference type="ARBA" id="ARBA00012423"/>
    </source>
</evidence>
<evidence type="ECO:0000256" key="7">
    <source>
        <dbReference type="ARBA" id="ARBA00029392"/>
    </source>
</evidence>
<reference evidence="12" key="1">
    <citation type="submission" date="2013-11" db="EMBL/GenBank/DDBJ databases">
        <title>Genome sequence of the fusiform rust pathogen reveals effectors for host alternation and coevolution with pine.</title>
        <authorList>
            <consortium name="DOE Joint Genome Institute"/>
            <person name="Smith K."/>
            <person name="Pendleton A."/>
            <person name="Kubisiak T."/>
            <person name="Anderson C."/>
            <person name="Salamov A."/>
            <person name="Aerts A."/>
            <person name="Riley R."/>
            <person name="Clum A."/>
            <person name="Lindquist E."/>
            <person name="Ence D."/>
            <person name="Campbell M."/>
            <person name="Kronenberg Z."/>
            <person name="Feau N."/>
            <person name="Dhillon B."/>
            <person name="Hamelin R."/>
            <person name="Burleigh J."/>
            <person name="Smith J."/>
            <person name="Yandell M."/>
            <person name="Nelson C."/>
            <person name="Grigoriev I."/>
            <person name="Davis J."/>
        </authorList>
    </citation>
    <scope>NUCLEOTIDE SEQUENCE</scope>
    <source>
        <strain evidence="12">G11</strain>
    </source>
</reference>
<proteinExistence type="inferred from homology"/>
<dbReference type="Pfam" id="PF02230">
    <property type="entry name" value="Abhydrolase_2"/>
    <property type="match status" value="1"/>
</dbReference>
<keyword evidence="6" id="KW-0276">Fatty acid metabolism</keyword>
<protein>
    <recommendedName>
        <fullName evidence="3">Acyl-protein thioesterase 1</fullName>
        <ecNumber evidence="2">3.1.2.22</ecNumber>
    </recommendedName>
    <alternativeName>
        <fullName evidence="8">Palmitoyl-protein hydrolase</fullName>
    </alternativeName>
</protein>
<keyword evidence="6" id="KW-0443">Lipid metabolism</keyword>
<keyword evidence="10" id="KW-0812">Transmembrane</keyword>
<evidence type="ECO:0000256" key="4">
    <source>
        <dbReference type="ARBA" id="ARBA00022487"/>
    </source>
</evidence>
<evidence type="ECO:0000256" key="8">
    <source>
        <dbReference type="ARBA" id="ARBA00031195"/>
    </source>
</evidence>
<keyword evidence="10" id="KW-1133">Transmembrane helix</keyword>
<evidence type="ECO:0000313" key="12">
    <source>
        <dbReference type="EMBL" id="KAG0140182.1"/>
    </source>
</evidence>
<organism evidence="12 13">
    <name type="scientific">Cronartium quercuum f. sp. fusiforme G11</name>
    <dbReference type="NCBI Taxonomy" id="708437"/>
    <lineage>
        <taxon>Eukaryota</taxon>
        <taxon>Fungi</taxon>
        <taxon>Dikarya</taxon>
        <taxon>Basidiomycota</taxon>
        <taxon>Pucciniomycotina</taxon>
        <taxon>Pucciniomycetes</taxon>
        <taxon>Pucciniales</taxon>
        <taxon>Coleosporiaceae</taxon>
        <taxon>Cronartium</taxon>
    </lineage>
</organism>
<evidence type="ECO:0000256" key="9">
    <source>
        <dbReference type="ARBA" id="ARBA00047337"/>
    </source>
</evidence>
<dbReference type="PANTHER" id="PTHR10655:SF17">
    <property type="entry name" value="LYSOPHOSPHOLIPASE-LIKE PROTEIN 1"/>
    <property type="match status" value="1"/>
</dbReference>
<accession>A0A9P6T5R7</accession>
<dbReference type="InterPro" id="IPR029058">
    <property type="entry name" value="AB_hydrolase_fold"/>
</dbReference>
<feature type="domain" description="Phospholipase/carboxylesterase/thioesterase" evidence="11">
    <location>
        <begin position="138"/>
        <end position="364"/>
    </location>
</feature>
<comment type="function">
    <text evidence="7">Hydrolyzes fatty acids from S-acylated cysteine residues in proteins with a strong preference for palmitoylated G-alpha proteins over other acyl substrates. Mediates the deacylation of G-alpha proteins such as GPA1 in vivo, but has weak or no activity toward palmitoylated Ras proteins. Has weak lysophospholipase activity in vitro; however such activity may not exist in vivo.</text>
</comment>
<dbReference type="OrthoDB" id="2504171at2759"/>
<dbReference type="GO" id="GO:0008474">
    <property type="term" value="F:palmitoyl-(protein) hydrolase activity"/>
    <property type="evidence" value="ECO:0007669"/>
    <property type="project" value="UniProtKB-EC"/>
</dbReference>
<dbReference type="AlphaFoldDB" id="A0A9P6T5R7"/>
<evidence type="ECO:0000256" key="1">
    <source>
        <dbReference type="ARBA" id="ARBA00006499"/>
    </source>
</evidence>
<feature type="transmembrane region" description="Helical" evidence="10">
    <location>
        <begin position="248"/>
        <end position="269"/>
    </location>
</feature>
<gene>
    <name evidence="12" type="ORF">CROQUDRAFT_665549</name>
</gene>
<keyword evidence="4" id="KW-0719">Serine esterase</keyword>
<dbReference type="Proteomes" id="UP000886653">
    <property type="component" value="Unassembled WGS sequence"/>
</dbReference>
<evidence type="ECO:0000256" key="6">
    <source>
        <dbReference type="ARBA" id="ARBA00022832"/>
    </source>
</evidence>
<dbReference type="GO" id="GO:0005737">
    <property type="term" value="C:cytoplasm"/>
    <property type="evidence" value="ECO:0007669"/>
    <property type="project" value="TreeGrafter"/>
</dbReference>
<feature type="transmembrane region" description="Helical" evidence="10">
    <location>
        <begin position="37"/>
        <end position="56"/>
    </location>
</feature>